<gene>
    <name evidence="2" type="ORF">MENT_LOCUS45830</name>
</gene>
<organism evidence="2 3">
    <name type="scientific">Meloidogyne enterolobii</name>
    <name type="common">Root-knot nematode worm</name>
    <name type="synonym">Meloidogyne mayaguensis</name>
    <dbReference type="NCBI Taxonomy" id="390850"/>
    <lineage>
        <taxon>Eukaryota</taxon>
        <taxon>Metazoa</taxon>
        <taxon>Ecdysozoa</taxon>
        <taxon>Nematoda</taxon>
        <taxon>Chromadorea</taxon>
        <taxon>Rhabditida</taxon>
        <taxon>Tylenchina</taxon>
        <taxon>Tylenchomorpha</taxon>
        <taxon>Tylenchoidea</taxon>
        <taxon>Meloidogynidae</taxon>
        <taxon>Meloidogyninae</taxon>
        <taxon>Meloidogyne</taxon>
    </lineage>
</organism>
<name>A0A6V7X134_MELEN</name>
<dbReference type="AlphaFoldDB" id="A0A6V7X134"/>
<dbReference type="Proteomes" id="UP000580250">
    <property type="component" value="Unassembled WGS sequence"/>
</dbReference>
<sequence length="183" mass="21300">MFAYIIPDMPTEIIKQLRRERYLMRQAVLQRRDSLEIDNTTDETNSNSSDILGDFEDEEGEEEEKEEDKNNLKQQQLSTNFQKEAKEFDAMKRLFSKKKRPSMPITTTKQEENINLEDIEKTLPSTNTSENNNKNNKLLNKWPSPSMLVVPPPTFEMKTAKSKSKSSRETSTTSQKSSEIDRE</sequence>
<reference evidence="2 3" key="1">
    <citation type="submission" date="2020-08" db="EMBL/GenBank/DDBJ databases">
        <authorList>
            <person name="Koutsovoulos G."/>
            <person name="Danchin GJ E."/>
        </authorList>
    </citation>
    <scope>NUCLEOTIDE SEQUENCE [LARGE SCALE GENOMIC DNA]</scope>
</reference>
<evidence type="ECO:0000313" key="3">
    <source>
        <dbReference type="Proteomes" id="UP000580250"/>
    </source>
</evidence>
<feature type="compositionally biased region" description="Polar residues" evidence="1">
    <location>
        <begin position="72"/>
        <end position="82"/>
    </location>
</feature>
<feature type="compositionally biased region" description="Basic and acidic residues" evidence="1">
    <location>
        <begin position="83"/>
        <end position="92"/>
    </location>
</feature>
<comment type="caution">
    <text evidence="2">The sequence shown here is derived from an EMBL/GenBank/DDBJ whole genome shotgun (WGS) entry which is preliminary data.</text>
</comment>
<feature type="compositionally biased region" description="Low complexity" evidence="1">
    <location>
        <begin position="131"/>
        <end position="141"/>
    </location>
</feature>
<feature type="region of interest" description="Disordered" evidence="1">
    <location>
        <begin position="36"/>
        <end position="183"/>
    </location>
</feature>
<evidence type="ECO:0000313" key="2">
    <source>
        <dbReference type="EMBL" id="CAD2192905.1"/>
    </source>
</evidence>
<feature type="compositionally biased region" description="Acidic residues" evidence="1">
    <location>
        <begin position="53"/>
        <end position="66"/>
    </location>
</feature>
<accession>A0A6V7X134</accession>
<evidence type="ECO:0000256" key="1">
    <source>
        <dbReference type="SAM" id="MobiDB-lite"/>
    </source>
</evidence>
<protein>
    <submittedName>
        <fullName evidence="2">Uncharacterized protein</fullName>
    </submittedName>
</protein>
<dbReference type="EMBL" id="CAJEWN010000987">
    <property type="protein sequence ID" value="CAD2192905.1"/>
    <property type="molecule type" value="Genomic_DNA"/>
</dbReference>
<proteinExistence type="predicted"/>